<name>A0A1M5C600_SALEC</name>
<dbReference type="STRING" id="1073325.SAMN05444483_101356"/>
<evidence type="ECO:0000313" key="3">
    <source>
        <dbReference type="EMBL" id="SHF50131.1"/>
    </source>
</evidence>
<evidence type="ECO:0000259" key="2">
    <source>
        <dbReference type="Pfam" id="PF00144"/>
    </source>
</evidence>
<dbReference type="InterPro" id="IPR050491">
    <property type="entry name" value="AmpC-like"/>
</dbReference>
<dbReference type="PANTHER" id="PTHR46825:SF15">
    <property type="entry name" value="BETA-LACTAMASE-RELATED DOMAIN-CONTAINING PROTEIN"/>
    <property type="match status" value="1"/>
</dbReference>
<feature type="domain" description="Beta-lactamase-related" evidence="2">
    <location>
        <begin position="32"/>
        <end position="293"/>
    </location>
</feature>
<evidence type="ECO:0000313" key="4">
    <source>
        <dbReference type="Proteomes" id="UP000183945"/>
    </source>
</evidence>
<dbReference type="AlphaFoldDB" id="A0A1M5C600"/>
<dbReference type="InterPro" id="IPR012338">
    <property type="entry name" value="Beta-lactam/transpept-like"/>
</dbReference>
<keyword evidence="1" id="KW-0732">Signal</keyword>
<organism evidence="3 4">
    <name type="scientific">Salegentibacter echinorum</name>
    <dbReference type="NCBI Taxonomy" id="1073325"/>
    <lineage>
        <taxon>Bacteria</taxon>
        <taxon>Pseudomonadati</taxon>
        <taxon>Bacteroidota</taxon>
        <taxon>Flavobacteriia</taxon>
        <taxon>Flavobacteriales</taxon>
        <taxon>Flavobacteriaceae</taxon>
        <taxon>Salegentibacter</taxon>
    </lineage>
</organism>
<dbReference type="Pfam" id="PF00144">
    <property type="entry name" value="Beta-lactamase"/>
    <property type="match status" value="1"/>
</dbReference>
<protein>
    <submittedName>
        <fullName evidence="3">CubicO group peptidase, beta-lactamase class C family</fullName>
    </submittedName>
</protein>
<accession>A0A1M5C600</accession>
<sequence length="295" mass="33097">MKKLFSRVFVLSLFLFLNQFTVFSQALSPQQIDSLVQKSMKTFNVPGMAVAVIKDGEIVSKKAYGKRSLKTGKPVTTETLFGVASNTKAFTTAALAQLVDKDELEWDTKVTNIIPEFKLYNPYVTSEFTVRDLVTHRSGLGLGAGDLMVFPASNTTTMDEMIHNLRYLKPVSSFRSKYDYDNLLYIVAGEIVARVSGMTYNDYIDKYFFEPLNMERATMNTKEIAEDDNRIDGHAPVNGELKITGETFTEIATPAAGIYASINDMTTWVKARLNHGKYGPGLQDSLFSEKQHREM</sequence>
<proteinExistence type="predicted"/>
<dbReference type="Gene3D" id="3.40.710.10">
    <property type="entry name" value="DD-peptidase/beta-lactamase superfamily"/>
    <property type="match status" value="1"/>
</dbReference>
<reference evidence="4" key="1">
    <citation type="submission" date="2016-11" db="EMBL/GenBank/DDBJ databases">
        <authorList>
            <person name="Varghese N."/>
            <person name="Submissions S."/>
        </authorList>
    </citation>
    <scope>NUCLEOTIDE SEQUENCE [LARGE SCALE GENOMIC DNA]</scope>
    <source>
        <strain evidence="4">DSM 24579</strain>
    </source>
</reference>
<dbReference type="RefSeq" id="WP_317040881.1">
    <property type="nucleotide sequence ID" value="NZ_FQVT01000001.1"/>
</dbReference>
<keyword evidence="4" id="KW-1185">Reference proteome</keyword>
<dbReference type="SUPFAM" id="SSF56601">
    <property type="entry name" value="beta-lactamase/transpeptidase-like"/>
    <property type="match status" value="1"/>
</dbReference>
<feature type="chain" id="PRO_5012296354" evidence="1">
    <location>
        <begin position="27"/>
        <end position="295"/>
    </location>
</feature>
<gene>
    <name evidence="3" type="ORF">SAMN05444483_101356</name>
</gene>
<dbReference type="PANTHER" id="PTHR46825">
    <property type="entry name" value="D-ALANYL-D-ALANINE-CARBOXYPEPTIDASE/ENDOPEPTIDASE AMPH"/>
    <property type="match status" value="1"/>
</dbReference>
<evidence type="ECO:0000256" key="1">
    <source>
        <dbReference type="SAM" id="SignalP"/>
    </source>
</evidence>
<feature type="signal peptide" evidence="1">
    <location>
        <begin position="1"/>
        <end position="26"/>
    </location>
</feature>
<dbReference type="Proteomes" id="UP000183945">
    <property type="component" value="Unassembled WGS sequence"/>
</dbReference>
<dbReference type="InterPro" id="IPR001466">
    <property type="entry name" value="Beta-lactam-related"/>
</dbReference>
<dbReference type="EMBL" id="FQVT01000001">
    <property type="protein sequence ID" value="SHF50131.1"/>
    <property type="molecule type" value="Genomic_DNA"/>
</dbReference>